<evidence type="ECO:0000313" key="2">
    <source>
        <dbReference type="Proteomes" id="UP000046122"/>
    </source>
</evidence>
<proteinExistence type="predicted"/>
<dbReference type="EMBL" id="CCNE01000005">
    <property type="protein sequence ID" value="CDX51580.1"/>
    <property type="molecule type" value="Genomic_DNA"/>
</dbReference>
<accession>A0A090FWX6</accession>
<dbReference type="SUPFAM" id="SSF55874">
    <property type="entry name" value="ATPase domain of HSP90 chaperone/DNA topoisomerase II/histidine kinase"/>
    <property type="match status" value="1"/>
</dbReference>
<protein>
    <recommendedName>
        <fullName evidence="3">ATP-binding protein</fullName>
    </recommendedName>
</protein>
<sequence length="389" mass="42624">MEGTLEHDILSRRAAYGECEQVIDGFARRSSVLTVPNKWPFEARPGGSAAGAQLAISWARSNDQTTLQLASDEAPEDAARSLLHRTYGLVATLFADRIIGRDGHRDVTSGMLRLAVARLRELYSGELNRIIHGGVIALLSMDHIELDGPNPLLYQPISGAVRDDFQGVVNQALRRLVSRQRLRLNELEIDIIAGLLKELFSNTHVHARTDLNGALYRRSARGVLFALRPVEIPSDSHTGGLPGLRDYYASMVDVSVRPRVEFLEVSVFDSGPGLAARALGKPIDEGMSIDHEYDLVRECFLKNFTTQNDPSHGLGLPRVMQALKACGGFMRLRTGRLSLCKWFPPQAENVPFLADDARLIDTSGAKEIKKYAAVAGASFSILIPMGLGS</sequence>
<organism evidence="1 2">
    <name type="scientific">Mesorhizobium plurifarium</name>
    <dbReference type="NCBI Taxonomy" id="69974"/>
    <lineage>
        <taxon>Bacteria</taxon>
        <taxon>Pseudomonadati</taxon>
        <taxon>Pseudomonadota</taxon>
        <taxon>Alphaproteobacteria</taxon>
        <taxon>Hyphomicrobiales</taxon>
        <taxon>Phyllobacteriaceae</taxon>
        <taxon>Mesorhizobium</taxon>
    </lineage>
</organism>
<dbReference type="InterPro" id="IPR036890">
    <property type="entry name" value="HATPase_C_sf"/>
</dbReference>
<gene>
    <name evidence="1" type="ORF">MPL3365_130539</name>
</gene>
<evidence type="ECO:0008006" key="3">
    <source>
        <dbReference type="Google" id="ProtNLM"/>
    </source>
</evidence>
<evidence type="ECO:0000313" key="1">
    <source>
        <dbReference type="EMBL" id="CDX51580.1"/>
    </source>
</evidence>
<name>A0A090FWX6_MESPL</name>
<reference evidence="1 2" key="1">
    <citation type="submission" date="2014-08" db="EMBL/GenBank/DDBJ databases">
        <authorList>
            <person name="Moulin Lionel"/>
        </authorList>
    </citation>
    <scope>NUCLEOTIDE SEQUENCE [LARGE SCALE GENOMIC DNA]</scope>
</reference>
<dbReference type="AlphaFoldDB" id="A0A090FWX6"/>
<dbReference type="Proteomes" id="UP000046122">
    <property type="component" value="Unassembled WGS sequence"/>
</dbReference>